<proteinExistence type="predicted"/>
<accession>A0A835YDP6</accession>
<sequence length="534" mass="55387">MCPLTAERGGAPAHLAHLAASSKPRLSLDIPLGALSACPSSLQDVLRTLPLDGLRALWASVGQHPGALPSARLACKALRDSADACVSSLELITAVSDADRFRRGWRPPPLSRWPHLRHLRVLLTGDPSGDAVGPLLLLPLLHQPAEARGRVHTLALADRLRASSELRLTALCGLGALLPSLRRLDLSGLRWESCGNAALDAAELSAVYASAPQSLRELRLPCMEMLEGVEALSGSLTHLRVQAAAGGRRRGDDAREGLRARFARLLRHAAGLPRLTHLSLTHLDRSAEASALNYAVLSPVEKLTAALDVLAPAFAALTLHVTTKPWLVSGSGSGSASGYGRTGQPVSLGYPLPPALSLTLRAGSVRAVAVVGEAAEVGALGGLAQALLASPALPSRLPRLEAKLPAALQPRASRSYSGAACASDVRLDVSGYESGPVSGSGLVSGALSGVGLEEGYRVAARVRPAVSSGSGHVGRKVEAGQGQGQGGQELDDGAKREALRVLLGRCDWVGLERGAEGAGGVERSMSASWWSDSE</sequence>
<evidence type="ECO:0000256" key="1">
    <source>
        <dbReference type="SAM" id="MobiDB-lite"/>
    </source>
</evidence>
<evidence type="ECO:0000313" key="2">
    <source>
        <dbReference type="EMBL" id="KAG2500808.1"/>
    </source>
</evidence>
<comment type="caution">
    <text evidence="2">The sequence shown here is derived from an EMBL/GenBank/DDBJ whole genome shotgun (WGS) entry which is preliminary data.</text>
</comment>
<gene>
    <name evidence="2" type="ORF">HYH03_001570</name>
</gene>
<name>A0A835YDP6_9CHLO</name>
<protein>
    <submittedName>
        <fullName evidence="2">Uncharacterized protein</fullName>
    </submittedName>
</protein>
<feature type="region of interest" description="Disordered" evidence="1">
    <location>
        <begin position="467"/>
        <end position="492"/>
    </location>
</feature>
<organism evidence="2 3">
    <name type="scientific">Edaphochlamys debaryana</name>
    <dbReference type="NCBI Taxonomy" id="47281"/>
    <lineage>
        <taxon>Eukaryota</taxon>
        <taxon>Viridiplantae</taxon>
        <taxon>Chlorophyta</taxon>
        <taxon>core chlorophytes</taxon>
        <taxon>Chlorophyceae</taxon>
        <taxon>CS clade</taxon>
        <taxon>Chlamydomonadales</taxon>
        <taxon>Chlamydomonadales incertae sedis</taxon>
        <taxon>Edaphochlamys</taxon>
    </lineage>
</organism>
<dbReference type="AlphaFoldDB" id="A0A835YDP6"/>
<dbReference type="EMBL" id="JAEHOE010000003">
    <property type="protein sequence ID" value="KAG2500808.1"/>
    <property type="molecule type" value="Genomic_DNA"/>
</dbReference>
<dbReference type="Proteomes" id="UP000612055">
    <property type="component" value="Unassembled WGS sequence"/>
</dbReference>
<reference evidence="2" key="1">
    <citation type="journal article" date="2020" name="bioRxiv">
        <title>Comparative genomics of Chlamydomonas.</title>
        <authorList>
            <person name="Craig R.J."/>
            <person name="Hasan A.R."/>
            <person name="Ness R.W."/>
            <person name="Keightley P.D."/>
        </authorList>
    </citation>
    <scope>NUCLEOTIDE SEQUENCE</scope>
    <source>
        <strain evidence="2">CCAP 11/70</strain>
    </source>
</reference>
<evidence type="ECO:0000313" key="3">
    <source>
        <dbReference type="Proteomes" id="UP000612055"/>
    </source>
</evidence>
<keyword evidence="3" id="KW-1185">Reference proteome</keyword>